<gene>
    <name evidence="2" type="ORF">SAMD00023353_4700090</name>
</gene>
<feature type="compositionally biased region" description="Basic and acidic residues" evidence="1">
    <location>
        <begin position="246"/>
        <end position="255"/>
    </location>
</feature>
<feature type="compositionally biased region" description="Polar residues" evidence="1">
    <location>
        <begin position="269"/>
        <end position="279"/>
    </location>
</feature>
<organism evidence="2">
    <name type="scientific">Rosellinia necatrix</name>
    <name type="common">White root-rot fungus</name>
    <dbReference type="NCBI Taxonomy" id="77044"/>
    <lineage>
        <taxon>Eukaryota</taxon>
        <taxon>Fungi</taxon>
        <taxon>Dikarya</taxon>
        <taxon>Ascomycota</taxon>
        <taxon>Pezizomycotina</taxon>
        <taxon>Sordariomycetes</taxon>
        <taxon>Xylariomycetidae</taxon>
        <taxon>Xylariales</taxon>
        <taxon>Xylariaceae</taxon>
        <taxon>Rosellinia</taxon>
    </lineage>
</organism>
<feature type="region of interest" description="Disordered" evidence="1">
    <location>
        <begin position="122"/>
        <end position="373"/>
    </location>
</feature>
<name>A0A1W2TQM0_ROSNE</name>
<dbReference type="OrthoDB" id="3941134at2759"/>
<protein>
    <submittedName>
        <fullName evidence="2">Putative glucan 4-alpha-glucosidase-like protein</fullName>
    </submittedName>
</protein>
<feature type="compositionally biased region" description="Polar residues" evidence="1">
    <location>
        <begin position="232"/>
        <end position="245"/>
    </location>
</feature>
<dbReference type="EMBL" id="DF977492">
    <property type="protein sequence ID" value="GAP90762.1"/>
    <property type="molecule type" value="Genomic_DNA"/>
</dbReference>
<reference evidence="2" key="1">
    <citation type="submission" date="2016-03" db="EMBL/GenBank/DDBJ databases">
        <title>Draft genome sequence of Rosellinia necatrix.</title>
        <authorList>
            <person name="Kanematsu S."/>
        </authorList>
    </citation>
    <scope>NUCLEOTIDE SEQUENCE [LARGE SCALE GENOMIC DNA]</scope>
    <source>
        <strain evidence="2">W97</strain>
    </source>
</reference>
<sequence length="814" mass="87888">MDDPWGSPWASTASLPDNDPPPSSRADSFLSPPPKAFFGNGTSPSAHSPWSGSHDGDGLGVWATSDRTDSADNQTGWNTWAEAGIQPPRLSPRLSSSGENGFLAWPENAAPSPVFMANSRSRTPSILRNPSPDPWGAELSLANRSDPQLPGSSEVAGDGPAIETGSVEGPPQAPQTVTDIGTGGNMDDGESPTEDRTGSQRVDAIGTIGRPGTGHNFVNTNVDAGSALDATVNESPSRPLSTYTIDSHDAPERQDSPITSIDEDRGVRMQSSPRKTSGKVQELVGVYNGLSRSASEEPPTLSRAGTPQMASPEKSVERDNIEDAQVGFGDFEGRPEGNGRITRSADAASSFSSPSSTPRTKLKNDSAREVGTEREMDHIVTPEATMSQFPSISSKTWDVSFDTDLSLVDELFPNLSASPTGSFRGAWEIPDHVVSDSFAAISERKAWYRVSRYGSMRKHNFGDDENYHGVSWMSSQLHGDTIKIVRRWMEEDSYAGRVTLGGTKRTGFFDWDSDAAPIELDEVFRRKQPATQHTRTTSIPANHAIAQTKLADDKPYRNSIAITLPLELQSVNPIPPAPSFAWNSDAKGIAPKEDHSRQDSGNLNHVLAPTQAPVHRPVPIQTTLTGEEDDDDWGEMVSSPCVTKHHIDPQIGTLPFPEPPVAHQETTHQRSTSISDLSEPAGPKLPSPQNTQPKTSDRVLFPNVSSLDELEQAPRSPTRHTSQSENFTALEAIALTRNQNSPKATSHKPKMKGTPGEILVISKEVVNKAPTGSVPPKGTTVVWDSVGSTENEKQDDIIIQKIIQSLPDLSYMLR</sequence>
<feature type="region of interest" description="Disordered" evidence="1">
    <location>
        <begin position="645"/>
        <end position="697"/>
    </location>
</feature>
<dbReference type="STRING" id="77044.A0A1W2TQM0"/>
<evidence type="ECO:0000313" key="2">
    <source>
        <dbReference type="EMBL" id="GAP90762.1"/>
    </source>
</evidence>
<dbReference type="OMA" id="GARASFY"/>
<keyword evidence="3" id="KW-1185">Reference proteome</keyword>
<proteinExistence type="predicted"/>
<evidence type="ECO:0000256" key="1">
    <source>
        <dbReference type="SAM" id="MobiDB-lite"/>
    </source>
</evidence>
<feature type="compositionally biased region" description="Polar residues" evidence="1">
    <location>
        <begin position="40"/>
        <end position="51"/>
    </location>
</feature>
<feature type="compositionally biased region" description="Low complexity" evidence="1">
    <location>
        <begin position="344"/>
        <end position="356"/>
    </location>
</feature>
<accession>A0A1W2TQM0</accession>
<dbReference type="Proteomes" id="UP000054516">
    <property type="component" value="Unassembled WGS sequence"/>
</dbReference>
<feature type="region of interest" description="Disordered" evidence="1">
    <location>
        <begin position="1"/>
        <end position="75"/>
    </location>
</feature>
<evidence type="ECO:0000313" key="3">
    <source>
        <dbReference type="Proteomes" id="UP000054516"/>
    </source>
</evidence>
<feature type="region of interest" description="Disordered" evidence="1">
    <location>
        <begin position="582"/>
        <end position="618"/>
    </location>
</feature>
<dbReference type="AlphaFoldDB" id="A0A1W2TQM0"/>
<feature type="compositionally biased region" description="Basic and acidic residues" evidence="1">
    <location>
        <begin position="362"/>
        <end position="373"/>
    </location>
</feature>